<evidence type="ECO:0000313" key="3">
    <source>
        <dbReference type="Proteomes" id="UP000435304"/>
    </source>
</evidence>
<keyword evidence="3" id="KW-1185">Reference proteome</keyword>
<evidence type="ECO:0008006" key="4">
    <source>
        <dbReference type="Google" id="ProtNLM"/>
    </source>
</evidence>
<dbReference type="SUPFAM" id="SSF81301">
    <property type="entry name" value="Nucleotidyltransferase"/>
    <property type="match status" value="1"/>
</dbReference>
<reference evidence="2 3" key="1">
    <citation type="submission" date="2019-12" db="EMBL/GenBank/DDBJ databases">
        <title>Auraticoccus cholistani sp. nov., an actinomycete isolated from soil of Cholistan desert.</title>
        <authorList>
            <person name="Cheema M.T."/>
        </authorList>
    </citation>
    <scope>NUCLEOTIDE SEQUENCE [LARGE SCALE GENOMIC DNA]</scope>
    <source>
        <strain evidence="2 3">F435</strain>
    </source>
</reference>
<name>A0A6A9UTC5_9ACTN</name>
<dbReference type="EMBL" id="WPCU01000005">
    <property type="protein sequence ID" value="MVA75931.1"/>
    <property type="molecule type" value="Genomic_DNA"/>
</dbReference>
<dbReference type="Gene3D" id="3.30.460.10">
    <property type="entry name" value="Beta Polymerase, domain 2"/>
    <property type="match status" value="1"/>
</dbReference>
<gene>
    <name evidence="2" type="ORF">GC722_07835</name>
</gene>
<accession>A0A6A9UTC5</accession>
<dbReference type="AlphaFoldDB" id="A0A6A9UTC5"/>
<dbReference type="Proteomes" id="UP000435304">
    <property type="component" value="Unassembled WGS sequence"/>
</dbReference>
<organism evidence="2 3">
    <name type="scientific">Auraticoccus cholistanensis</name>
    <dbReference type="NCBI Taxonomy" id="2656650"/>
    <lineage>
        <taxon>Bacteria</taxon>
        <taxon>Bacillati</taxon>
        <taxon>Actinomycetota</taxon>
        <taxon>Actinomycetes</taxon>
        <taxon>Propionibacteriales</taxon>
        <taxon>Propionibacteriaceae</taxon>
        <taxon>Auraticoccus</taxon>
    </lineage>
</organism>
<sequence>MLPLRWSDEVLPLARRVLAVEQQRLAALGVPGELVLTGASSLPGVLTRGDVDLHLRVAPERFDAAVAALRRVHPVVHPEIWSPGSLATFALDTPGPDTPGLDVDLPAGLAVTALGSEHDVRFTRCWAVLAAEPELVSRLNQLKRSAARLGEGEYEHRKSTFFDSLLRDPPGSGAAEPSA</sequence>
<protein>
    <recommendedName>
        <fullName evidence="4">GrpB family protein</fullName>
    </recommendedName>
</protein>
<feature type="region of interest" description="Disordered" evidence="1">
    <location>
        <begin position="160"/>
        <end position="179"/>
    </location>
</feature>
<comment type="caution">
    <text evidence="2">The sequence shown here is derived from an EMBL/GenBank/DDBJ whole genome shotgun (WGS) entry which is preliminary data.</text>
</comment>
<dbReference type="InterPro" id="IPR043519">
    <property type="entry name" value="NT_sf"/>
</dbReference>
<proteinExistence type="predicted"/>
<evidence type="ECO:0000256" key="1">
    <source>
        <dbReference type="SAM" id="MobiDB-lite"/>
    </source>
</evidence>
<evidence type="ECO:0000313" key="2">
    <source>
        <dbReference type="EMBL" id="MVA75931.1"/>
    </source>
</evidence>
<dbReference type="RefSeq" id="WP_197429901.1">
    <property type="nucleotide sequence ID" value="NZ_WPCU01000005.1"/>
</dbReference>